<accession>A0A9E4MZJ4</accession>
<sequence>MTAMLFDNLNINTISSRFDELANELIKSERMRASADPERSPTALRETMLRLIDILQLVDQQTENEPDNTLSEDELNELGDYGINLLMDFSALATELQLNEESREFEDLALPLALWLGRHLGHIKTLEPIVNALARLANTYQDNAELEQLYEVAQELLNTVAPELKTRKKQESTSEPWRILLINQAIIATRSHRPGLIERAFEILVEYIPEEAPAFFKEGMSQMDALNYPQQVREVVEKYYNLWSSPRTLH</sequence>
<evidence type="ECO:0000313" key="3">
    <source>
        <dbReference type="Proteomes" id="UP000886687"/>
    </source>
</evidence>
<evidence type="ECO:0000313" key="2">
    <source>
        <dbReference type="EMBL" id="MCG7937805.1"/>
    </source>
</evidence>
<protein>
    <submittedName>
        <fullName evidence="2">Uncharacterized protein</fullName>
    </submittedName>
</protein>
<comment type="caution">
    <text evidence="2">The sequence shown here is derived from an EMBL/GenBank/DDBJ whole genome shotgun (WGS) entry which is preliminary data.</text>
</comment>
<gene>
    <name evidence="2" type="ORF">JAZ04_02950</name>
</gene>
<dbReference type="EMBL" id="JAEPDI010000001">
    <property type="protein sequence ID" value="MCG7937805.1"/>
    <property type="molecule type" value="Genomic_DNA"/>
</dbReference>
<feature type="coiled-coil region" evidence="1">
    <location>
        <begin position="129"/>
        <end position="156"/>
    </location>
</feature>
<dbReference type="Proteomes" id="UP000886687">
    <property type="component" value="Unassembled WGS sequence"/>
</dbReference>
<dbReference type="AlphaFoldDB" id="A0A9E4MZJ4"/>
<evidence type="ECO:0000256" key="1">
    <source>
        <dbReference type="SAM" id="Coils"/>
    </source>
</evidence>
<proteinExistence type="predicted"/>
<name>A0A9E4MZJ4_9GAMM</name>
<reference evidence="2" key="1">
    <citation type="journal article" date="2021" name="Proc. Natl. Acad. Sci. U.S.A.">
        <title>Global biogeography of chemosynthetic symbionts reveals both localized and globally distributed symbiont groups. .</title>
        <authorList>
            <person name="Osvatic J.T."/>
            <person name="Wilkins L.G.E."/>
            <person name="Leibrecht L."/>
            <person name="Leray M."/>
            <person name="Zauner S."/>
            <person name="Polzin J."/>
            <person name="Camacho Y."/>
            <person name="Gros O."/>
            <person name="van Gils J.A."/>
            <person name="Eisen J.A."/>
            <person name="Petersen J.M."/>
            <person name="Yuen B."/>
        </authorList>
    </citation>
    <scope>NUCLEOTIDE SEQUENCE</scope>
    <source>
        <strain evidence="2">MAGL173</strain>
    </source>
</reference>
<organism evidence="2 3">
    <name type="scientific">Candidatus Thiodiazotropha lotti</name>
    <dbReference type="NCBI Taxonomy" id="2792787"/>
    <lineage>
        <taxon>Bacteria</taxon>
        <taxon>Pseudomonadati</taxon>
        <taxon>Pseudomonadota</taxon>
        <taxon>Gammaproteobacteria</taxon>
        <taxon>Chromatiales</taxon>
        <taxon>Sedimenticolaceae</taxon>
        <taxon>Candidatus Thiodiazotropha</taxon>
    </lineage>
</organism>
<keyword evidence="1" id="KW-0175">Coiled coil</keyword>